<dbReference type="Pfam" id="PF10099">
    <property type="entry name" value="RskA_C"/>
    <property type="match status" value="1"/>
</dbReference>
<name>A0A660LIG2_9ACTN</name>
<evidence type="ECO:0000256" key="5">
    <source>
        <dbReference type="ARBA" id="ARBA00022989"/>
    </source>
</evidence>
<feature type="domain" description="Putative zinc-finger" evidence="11">
    <location>
        <begin position="17"/>
        <end position="41"/>
    </location>
</feature>
<comment type="subcellular location">
    <subcellularLocation>
        <location evidence="2">Cell membrane</location>
    </subcellularLocation>
    <subcellularLocation>
        <location evidence="1">Membrane</location>
        <topology evidence="1">Single-pass membrane protein</topology>
    </subcellularLocation>
</comment>
<evidence type="ECO:0000259" key="10">
    <source>
        <dbReference type="Pfam" id="PF10099"/>
    </source>
</evidence>
<evidence type="ECO:0000256" key="4">
    <source>
        <dbReference type="ARBA" id="ARBA00022692"/>
    </source>
</evidence>
<evidence type="ECO:0000256" key="8">
    <source>
        <dbReference type="ARBA" id="ARBA00030803"/>
    </source>
</evidence>
<dbReference type="EMBL" id="RBIL01000001">
    <property type="protein sequence ID" value="RKQ93840.1"/>
    <property type="molecule type" value="Genomic_DNA"/>
</dbReference>
<evidence type="ECO:0000256" key="2">
    <source>
        <dbReference type="ARBA" id="ARBA00004236"/>
    </source>
</evidence>
<feature type="transmembrane region" description="Helical" evidence="9">
    <location>
        <begin position="103"/>
        <end position="128"/>
    </location>
</feature>
<comment type="caution">
    <text evidence="12">The sequence shown here is derived from an EMBL/GenBank/DDBJ whole genome shotgun (WGS) entry which is preliminary data.</text>
</comment>
<sequence>MSVGPDHERWADTAGVYVLGALPEDEHAAYEEHLATCATCRAEADELRVAAQALPLSAPPMLPPPSLKARIMAEVEREAELLASAGGAAKAAPKREKRRWLRLPLPALALACAALIAGVVVGGVLFAGDDGRTIDMQSTLADASAELELNEDGAILVANNLPTPPEGKVYMVWIQKPGRAPEPTSALFTPRRDGSATASVTGDLDDVETVLVNTEPLGGSTTPTSEPFLVANLS</sequence>
<proteinExistence type="predicted"/>
<dbReference type="GO" id="GO:0016989">
    <property type="term" value="F:sigma factor antagonist activity"/>
    <property type="evidence" value="ECO:0007669"/>
    <property type="project" value="TreeGrafter"/>
</dbReference>
<keyword evidence="3" id="KW-1003">Cell membrane</keyword>
<feature type="domain" description="Anti-sigma K factor RskA C-terminal" evidence="10">
    <location>
        <begin position="110"/>
        <end position="227"/>
    </location>
</feature>
<dbReference type="InterPro" id="IPR041916">
    <property type="entry name" value="Anti_sigma_zinc_sf"/>
</dbReference>
<evidence type="ECO:0000256" key="6">
    <source>
        <dbReference type="ARBA" id="ARBA00023136"/>
    </source>
</evidence>
<evidence type="ECO:0000256" key="9">
    <source>
        <dbReference type="SAM" id="Phobius"/>
    </source>
</evidence>
<dbReference type="Proteomes" id="UP000278962">
    <property type="component" value="Unassembled WGS sequence"/>
</dbReference>
<evidence type="ECO:0000256" key="7">
    <source>
        <dbReference type="ARBA" id="ARBA00029829"/>
    </source>
</evidence>
<evidence type="ECO:0000313" key="13">
    <source>
        <dbReference type="Proteomes" id="UP000278962"/>
    </source>
</evidence>
<accession>A0A660LIG2</accession>
<keyword evidence="13" id="KW-1185">Reference proteome</keyword>
<gene>
    <name evidence="12" type="ORF">C8N24_3715</name>
</gene>
<keyword evidence="4 9" id="KW-0812">Transmembrane</keyword>
<dbReference type="InterPro" id="IPR051474">
    <property type="entry name" value="Anti-sigma-K/W_factor"/>
</dbReference>
<protein>
    <recommendedName>
        <fullName evidence="8">Regulator of SigK</fullName>
    </recommendedName>
    <alternativeName>
        <fullName evidence="7">Sigma-K anti-sigma factor RskA</fullName>
    </alternativeName>
</protein>
<dbReference type="PANTHER" id="PTHR37461">
    <property type="entry name" value="ANTI-SIGMA-K FACTOR RSKA"/>
    <property type="match status" value="1"/>
</dbReference>
<keyword evidence="6 9" id="KW-0472">Membrane</keyword>
<dbReference type="AlphaFoldDB" id="A0A660LIG2"/>
<dbReference type="OrthoDB" id="153510at2"/>
<evidence type="ECO:0000259" key="11">
    <source>
        <dbReference type="Pfam" id="PF13490"/>
    </source>
</evidence>
<evidence type="ECO:0000313" key="12">
    <source>
        <dbReference type="EMBL" id="RKQ93840.1"/>
    </source>
</evidence>
<dbReference type="InterPro" id="IPR018764">
    <property type="entry name" value="RskA_C"/>
</dbReference>
<evidence type="ECO:0000256" key="1">
    <source>
        <dbReference type="ARBA" id="ARBA00004167"/>
    </source>
</evidence>
<dbReference type="Pfam" id="PF13490">
    <property type="entry name" value="zf-HC2"/>
    <property type="match status" value="1"/>
</dbReference>
<dbReference type="GO" id="GO:0005886">
    <property type="term" value="C:plasma membrane"/>
    <property type="evidence" value="ECO:0007669"/>
    <property type="project" value="UniProtKB-SubCell"/>
</dbReference>
<keyword evidence="5 9" id="KW-1133">Transmembrane helix</keyword>
<evidence type="ECO:0000256" key="3">
    <source>
        <dbReference type="ARBA" id="ARBA00022475"/>
    </source>
</evidence>
<dbReference type="Gene3D" id="1.10.10.1320">
    <property type="entry name" value="Anti-sigma factor, zinc-finger domain"/>
    <property type="match status" value="1"/>
</dbReference>
<dbReference type="InterPro" id="IPR027383">
    <property type="entry name" value="Znf_put"/>
</dbReference>
<dbReference type="GO" id="GO:0006417">
    <property type="term" value="P:regulation of translation"/>
    <property type="evidence" value="ECO:0007669"/>
    <property type="project" value="TreeGrafter"/>
</dbReference>
<dbReference type="RefSeq" id="WP_121252309.1">
    <property type="nucleotide sequence ID" value="NZ_RBIL01000001.1"/>
</dbReference>
<dbReference type="PANTHER" id="PTHR37461:SF1">
    <property type="entry name" value="ANTI-SIGMA-K FACTOR RSKA"/>
    <property type="match status" value="1"/>
</dbReference>
<reference evidence="12 13" key="1">
    <citation type="submission" date="2018-10" db="EMBL/GenBank/DDBJ databases">
        <title>Genomic Encyclopedia of Archaeal and Bacterial Type Strains, Phase II (KMG-II): from individual species to whole genera.</title>
        <authorList>
            <person name="Goeker M."/>
        </authorList>
    </citation>
    <scope>NUCLEOTIDE SEQUENCE [LARGE SCALE GENOMIC DNA]</scope>
    <source>
        <strain evidence="12 13">DSM 14954</strain>
    </source>
</reference>
<organism evidence="12 13">
    <name type="scientific">Solirubrobacter pauli</name>
    <dbReference type="NCBI Taxonomy" id="166793"/>
    <lineage>
        <taxon>Bacteria</taxon>
        <taxon>Bacillati</taxon>
        <taxon>Actinomycetota</taxon>
        <taxon>Thermoleophilia</taxon>
        <taxon>Solirubrobacterales</taxon>
        <taxon>Solirubrobacteraceae</taxon>
        <taxon>Solirubrobacter</taxon>
    </lineage>
</organism>